<organism evidence="1 2">
    <name type="scientific">Arxiozyma heterogenica</name>
    <dbReference type="NCBI Taxonomy" id="278026"/>
    <lineage>
        <taxon>Eukaryota</taxon>
        <taxon>Fungi</taxon>
        <taxon>Dikarya</taxon>
        <taxon>Ascomycota</taxon>
        <taxon>Saccharomycotina</taxon>
        <taxon>Saccharomycetes</taxon>
        <taxon>Saccharomycetales</taxon>
        <taxon>Saccharomycetaceae</taxon>
        <taxon>Arxiozyma</taxon>
    </lineage>
</organism>
<gene>
    <name evidence="1" type="ORF">RI543_001256</name>
</gene>
<keyword evidence="2" id="KW-1185">Reference proteome</keyword>
<protein>
    <submittedName>
        <fullName evidence="1">Uncharacterized protein</fullName>
    </submittedName>
</protein>
<comment type="caution">
    <text evidence="1">The sequence shown here is derived from an EMBL/GenBank/DDBJ whole genome shotgun (WGS) entry which is preliminary data.</text>
</comment>
<dbReference type="Proteomes" id="UP001306508">
    <property type="component" value="Unassembled WGS sequence"/>
</dbReference>
<dbReference type="EMBL" id="JAWIZZ010000036">
    <property type="protein sequence ID" value="KAK5781413.1"/>
    <property type="molecule type" value="Genomic_DNA"/>
</dbReference>
<evidence type="ECO:0000313" key="2">
    <source>
        <dbReference type="Proteomes" id="UP001306508"/>
    </source>
</evidence>
<sequence length="158" mass="17593">MFIYGNINAYCVLTIRYYKKYSGLYRETLPPVGTLSYSRKGNNKENLELGPGQLGGSECLQNEPSNKPGILFLSAWKHWQMKQTTGRIEANSGERLSGKGGGIVISTDGVDETALKSYVCLVYSERIVHAEGTRREKDTVRKTILLLLVYAGSIWASH</sequence>
<name>A0AAN7WPD5_9SACH</name>
<proteinExistence type="predicted"/>
<reference evidence="2" key="1">
    <citation type="submission" date="2023-07" db="EMBL/GenBank/DDBJ databases">
        <title>A draft genome of Kazachstania heterogenica Y-27499.</title>
        <authorList>
            <person name="Donic C."/>
            <person name="Kralova J.S."/>
            <person name="Fidel L."/>
            <person name="Ben-Dor S."/>
            <person name="Jung S."/>
        </authorList>
    </citation>
    <scope>NUCLEOTIDE SEQUENCE [LARGE SCALE GENOMIC DNA]</scope>
    <source>
        <strain evidence="2">Y27499</strain>
    </source>
</reference>
<dbReference type="AlphaFoldDB" id="A0AAN7WPD5"/>
<evidence type="ECO:0000313" key="1">
    <source>
        <dbReference type="EMBL" id="KAK5781413.1"/>
    </source>
</evidence>
<accession>A0AAN7WPD5</accession>